<proteinExistence type="predicted"/>
<dbReference type="Proteomes" id="UP000006462">
    <property type="component" value="Unassembled WGS sequence"/>
</dbReference>
<keyword evidence="2" id="KW-1185">Reference proteome</keyword>
<evidence type="ECO:0000313" key="2">
    <source>
        <dbReference type="Proteomes" id="UP000006462"/>
    </source>
</evidence>
<reference evidence="1 2" key="1">
    <citation type="submission" date="2009-12" db="EMBL/GenBank/DDBJ databases">
        <authorList>
            <person name="Shrivastava S."/>
            <person name="Madupu R."/>
            <person name="Durkin A.S."/>
            <person name="Torralba M."/>
            <person name="Methe B."/>
            <person name="Sutton G.G."/>
            <person name="Strausberg R.L."/>
            <person name="Nelson K.E."/>
        </authorList>
    </citation>
    <scope>NUCLEOTIDE SEQUENCE [LARGE SCALE GENOMIC DNA]</scope>
    <source>
        <strain evidence="1 2">W5455</strain>
    </source>
</reference>
<name>A0ABM9ZWC5_9BACT</name>
<dbReference type="EMBL" id="ADFP01000049">
    <property type="protein sequence ID" value="EFB91168.1"/>
    <property type="molecule type" value="Genomic_DNA"/>
</dbReference>
<sequence length="89" mass="10131">MTFPPISRGRKLVSEQRAAAPAILYRNYILRRGEKQTRHGFALSEGSNVGCGAERRDLYHFRRIFHGKAARWRHSALPPRGIAAIPSFE</sequence>
<organism evidence="1 2">
    <name type="scientific">Pyramidobacter piscolens W5455</name>
    <dbReference type="NCBI Taxonomy" id="352165"/>
    <lineage>
        <taxon>Bacteria</taxon>
        <taxon>Thermotogati</taxon>
        <taxon>Synergistota</taxon>
        <taxon>Synergistia</taxon>
        <taxon>Synergistales</taxon>
        <taxon>Dethiosulfovibrionaceae</taxon>
        <taxon>Pyramidobacter</taxon>
    </lineage>
</organism>
<gene>
    <name evidence="1" type="ORF">HMPREF7215_1636</name>
</gene>
<protein>
    <submittedName>
        <fullName evidence="1">Uncharacterized protein</fullName>
    </submittedName>
</protein>
<accession>A0ABM9ZWC5</accession>
<comment type="caution">
    <text evidence="1">The sequence shown here is derived from an EMBL/GenBank/DDBJ whole genome shotgun (WGS) entry which is preliminary data.</text>
</comment>
<evidence type="ECO:0000313" key="1">
    <source>
        <dbReference type="EMBL" id="EFB91168.1"/>
    </source>
</evidence>